<evidence type="ECO:0000256" key="5">
    <source>
        <dbReference type="SAM" id="MobiDB-lite"/>
    </source>
</evidence>
<accession>A0ABD2D226</accession>
<evidence type="ECO:0000256" key="3">
    <source>
        <dbReference type="ARBA" id="ARBA00022679"/>
    </source>
</evidence>
<evidence type="ECO:0000313" key="7">
    <source>
        <dbReference type="Proteomes" id="UP001607303"/>
    </source>
</evidence>
<dbReference type="AlphaFoldDB" id="A0ABD2D226"/>
<keyword evidence="7" id="KW-1185">Reference proteome</keyword>
<sequence length="507" mass="58917">MQEDIFPAAEKILSDIENILKKDSSVKTFEIIPAEDNENKSPVFHQEECLGLASWCVQPLYCYVHRRLFEHRRSKHRREDPSNVARWLLGALLLNPDVPTFWNMRRELVKSYKLDVTEELDFTRLVLYKKAKCYEAFAYRRWLLPYVLNAERKNYDPVPTESPLCIEIDITSTCADRYATNYHAFSHRRYVMALKESRGYTYPNFDSEWKSTLAWCRSNVSDYSGFCYRQYLLEKCLLETDTNTKSNIFECIKINEYRIRSQLVMDYVAGLIVTSNDNNCQSNKTNEDSMAEQGPTLQTLDLLHGKARPTVTSDNIVTGNNSSNSNSSSNKNIGHSSSNSIATTACTTSSITTTTTITTATTTTTTSTTTTTTSQLVPWQTCFQALSYWVEECRLNEDLIRMYDDHEALWYQRKYLAYILTRLIESYRMYSYYKSEIIVDPCHRIMPNEYSNVDELTDDKSKIKALLVQAFLNRTRDIVELAMKRDTHEKLVVDKFLRYLNYIGLKL</sequence>
<evidence type="ECO:0000256" key="1">
    <source>
        <dbReference type="ARBA" id="ARBA00006734"/>
    </source>
</evidence>
<dbReference type="Proteomes" id="UP001607303">
    <property type="component" value="Unassembled WGS sequence"/>
</dbReference>
<organism evidence="6 7">
    <name type="scientific">Vespula maculifrons</name>
    <name type="common">Eastern yellow jacket</name>
    <name type="synonym">Wasp</name>
    <dbReference type="NCBI Taxonomy" id="7453"/>
    <lineage>
        <taxon>Eukaryota</taxon>
        <taxon>Metazoa</taxon>
        <taxon>Ecdysozoa</taxon>
        <taxon>Arthropoda</taxon>
        <taxon>Hexapoda</taxon>
        <taxon>Insecta</taxon>
        <taxon>Pterygota</taxon>
        <taxon>Neoptera</taxon>
        <taxon>Endopterygota</taxon>
        <taxon>Hymenoptera</taxon>
        <taxon>Apocrita</taxon>
        <taxon>Aculeata</taxon>
        <taxon>Vespoidea</taxon>
        <taxon>Vespidae</taxon>
        <taxon>Vespinae</taxon>
        <taxon>Vespula</taxon>
    </lineage>
</organism>
<comment type="similarity">
    <text evidence="1">Belongs to the protein prenyltransferase subunit alpha family.</text>
</comment>
<evidence type="ECO:0000256" key="2">
    <source>
        <dbReference type="ARBA" id="ARBA00022602"/>
    </source>
</evidence>
<feature type="compositionally biased region" description="Low complexity" evidence="5">
    <location>
        <begin position="320"/>
        <end position="338"/>
    </location>
</feature>
<dbReference type="GO" id="GO:0004659">
    <property type="term" value="F:prenyltransferase activity"/>
    <property type="evidence" value="ECO:0007669"/>
    <property type="project" value="UniProtKB-KW"/>
</dbReference>
<dbReference type="InterPro" id="IPR002088">
    <property type="entry name" value="Prenyl_trans_a"/>
</dbReference>
<dbReference type="PANTHER" id="PTHR11129:SF3">
    <property type="entry name" value="PROTEIN PRENYLTRANSFERASE ALPHA SUBUNIT REPEAT-CONTAINING PROTEIN 1"/>
    <property type="match status" value="1"/>
</dbReference>
<evidence type="ECO:0000313" key="6">
    <source>
        <dbReference type="EMBL" id="KAL2751416.1"/>
    </source>
</evidence>
<dbReference type="Pfam" id="PF01239">
    <property type="entry name" value="PPTA"/>
    <property type="match status" value="3"/>
</dbReference>
<reference evidence="6 7" key="1">
    <citation type="journal article" date="2024" name="Ann. Entomol. Soc. Am.">
        <title>Genomic analyses of the southern and eastern yellowjacket wasps (Hymenoptera: Vespidae) reveal evolutionary signatures of social life.</title>
        <authorList>
            <person name="Catto M.A."/>
            <person name="Caine P.B."/>
            <person name="Orr S.E."/>
            <person name="Hunt B.G."/>
            <person name="Goodisman M.A.D."/>
        </authorList>
    </citation>
    <scope>NUCLEOTIDE SEQUENCE [LARGE SCALE GENOMIC DNA]</scope>
    <source>
        <strain evidence="6">232</strain>
        <tissue evidence="6">Head and thorax</tissue>
    </source>
</reference>
<gene>
    <name evidence="6" type="ORF">V1477_000574</name>
</gene>
<proteinExistence type="inferred from homology"/>
<keyword evidence="3" id="KW-0808">Transferase</keyword>
<evidence type="ECO:0000256" key="4">
    <source>
        <dbReference type="ARBA" id="ARBA00022737"/>
    </source>
</evidence>
<keyword evidence="2" id="KW-0637">Prenyltransferase</keyword>
<feature type="region of interest" description="Disordered" evidence="5">
    <location>
        <begin position="313"/>
        <end position="338"/>
    </location>
</feature>
<name>A0ABD2D226_VESMC</name>
<keyword evidence="4" id="KW-0677">Repeat</keyword>
<protein>
    <submittedName>
        <fullName evidence="6">Protein prenyltransferase alpha subunit repeat-containing protein 1</fullName>
    </submittedName>
</protein>
<dbReference type="PANTHER" id="PTHR11129">
    <property type="entry name" value="PROTEIN FARNESYLTRANSFERASE ALPHA SUBUNIT/RAB GERANYLGERANYL TRANSFERASE ALPHA SUBUNIT"/>
    <property type="match status" value="1"/>
</dbReference>
<comment type="caution">
    <text evidence="6">The sequence shown here is derived from an EMBL/GenBank/DDBJ whole genome shotgun (WGS) entry which is preliminary data.</text>
</comment>
<dbReference type="Gene3D" id="1.25.40.120">
    <property type="entry name" value="Protein prenylyltransferase"/>
    <property type="match status" value="1"/>
</dbReference>
<dbReference type="EMBL" id="JAYRBN010000007">
    <property type="protein sequence ID" value="KAL2751416.1"/>
    <property type="molecule type" value="Genomic_DNA"/>
</dbReference>
<dbReference type="SUPFAM" id="SSF48439">
    <property type="entry name" value="Protein prenylyltransferase"/>
    <property type="match status" value="1"/>
</dbReference>